<organism evidence="1 2">
    <name type="scientific">Rubidibacter lacunae KORDI 51-2</name>
    <dbReference type="NCBI Taxonomy" id="582515"/>
    <lineage>
        <taxon>Bacteria</taxon>
        <taxon>Bacillati</taxon>
        <taxon>Cyanobacteriota</taxon>
        <taxon>Cyanophyceae</taxon>
        <taxon>Oscillatoriophycideae</taxon>
        <taxon>Chroococcales</taxon>
        <taxon>Aphanothecaceae</taxon>
        <taxon>Rubidibacter</taxon>
    </lineage>
</organism>
<dbReference type="SUPFAM" id="SSF141571">
    <property type="entry name" value="Pentapeptide repeat-like"/>
    <property type="match status" value="1"/>
</dbReference>
<proteinExistence type="predicted"/>
<dbReference type="InParanoid" id="U5DF25"/>
<dbReference type="PANTHER" id="PTHR14136:SF17">
    <property type="entry name" value="BTB_POZ DOMAIN-CONTAINING PROTEIN KCTD9"/>
    <property type="match status" value="1"/>
</dbReference>
<dbReference type="AlphaFoldDB" id="U5DF25"/>
<reference evidence="1 2" key="1">
    <citation type="submission" date="2013-05" db="EMBL/GenBank/DDBJ databases">
        <title>Draft genome sequence of Rubidibacter lacunae KORDI 51-2.</title>
        <authorList>
            <person name="Choi D.H."/>
            <person name="Noh J.H."/>
            <person name="Kwon K.-K."/>
            <person name="Lee J.-H."/>
            <person name="Ryu J.-Y."/>
        </authorList>
    </citation>
    <scope>NUCLEOTIDE SEQUENCE [LARGE SCALE GENOMIC DNA]</scope>
    <source>
        <strain evidence="1 2">KORDI 51-2</strain>
    </source>
</reference>
<dbReference type="EMBL" id="ASSJ01000003">
    <property type="protein sequence ID" value="ERN43083.1"/>
    <property type="molecule type" value="Genomic_DNA"/>
</dbReference>
<evidence type="ECO:0000313" key="2">
    <source>
        <dbReference type="Proteomes" id="UP000016960"/>
    </source>
</evidence>
<dbReference type="eggNOG" id="COG1357">
    <property type="taxonomic scope" value="Bacteria"/>
</dbReference>
<keyword evidence="2" id="KW-1185">Reference proteome</keyword>
<gene>
    <name evidence="1" type="ORF">KR51_00001450</name>
</gene>
<dbReference type="Proteomes" id="UP000016960">
    <property type="component" value="Unassembled WGS sequence"/>
</dbReference>
<dbReference type="InterPro" id="IPR001646">
    <property type="entry name" value="5peptide_repeat"/>
</dbReference>
<accession>U5DF25</accession>
<protein>
    <submittedName>
        <fullName evidence="1">Putative low-complexity protein</fullName>
    </submittedName>
</protein>
<dbReference type="PANTHER" id="PTHR14136">
    <property type="entry name" value="BTB_POZ DOMAIN-CONTAINING PROTEIN KCTD9"/>
    <property type="match status" value="1"/>
</dbReference>
<dbReference type="InterPro" id="IPR051082">
    <property type="entry name" value="Pentapeptide-BTB/POZ_domain"/>
</dbReference>
<dbReference type="Pfam" id="PF00805">
    <property type="entry name" value="Pentapeptide"/>
    <property type="match status" value="2"/>
</dbReference>
<dbReference type="Gene3D" id="2.160.20.80">
    <property type="entry name" value="E3 ubiquitin-protein ligase SopA"/>
    <property type="match status" value="2"/>
</dbReference>
<evidence type="ECO:0000313" key="1">
    <source>
        <dbReference type="EMBL" id="ERN43083.1"/>
    </source>
</evidence>
<name>U5DF25_9CHRO</name>
<sequence length="327" mass="36367">MYIGRRIVARDYYGYQWLRNLASYLWSKLASFVWSIGGTNFNKADLTDANFTAVTLKSTNFQGAVIVRTCWKDAHKLSLPCLGPSILRNNAARALLVSRNGYKQDFKRADLGGTYLNGAKLEGANLKGANLANATLKDANLKDANLNSSQCIGVDFTRAYLTGTCLEAWNIDPTTVLDDVDCQFVYLLEQPNHLGSRERRPHDPTATFAPGDFEKLYTENQDAVQILIREGINPDAFRATFGELMAKHPEITLESIQSIEKKCTDALVTLAITPEIYKAKVEQVFNEAYEAWLAAARDRAQTESASESIRDFMDAFIKLSALNTPGN</sequence>
<comment type="caution">
    <text evidence="1">The sequence shown here is derived from an EMBL/GenBank/DDBJ whole genome shotgun (WGS) entry which is preliminary data.</text>
</comment>
<dbReference type="STRING" id="582515.KR51_00001450"/>